<dbReference type="InterPro" id="IPR002298">
    <property type="entry name" value="DNA_polymerase_A"/>
</dbReference>
<dbReference type="SUPFAM" id="SSF56672">
    <property type="entry name" value="DNA/RNA polymerases"/>
    <property type="match status" value="1"/>
</dbReference>
<name>A0A350P9C5_9ALTE</name>
<dbReference type="AlphaFoldDB" id="A0A350P9C5"/>
<dbReference type="Proteomes" id="UP000263517">
    <property type="component" value="Unassembled WGS sequence"/>
</dbReference>
<organism evidence="6 7">
    <name type="scientific">Alteromonas australica</name>
    <dbReference type="NCBI Taxonomy" id="589873"/>
    <lineage>
        <taxon>Bacteria</taxon>
        <taxon>Pseudomonadati</taxon>
        <taxon>Pseudomonadota</taxon>
        <taxon>Gammaproteobacteria</taxon>
        <taxon>Alteromonadales</taxon>
        <taxon>Alteromonadaceae</taxon>
        <taxon>Alteromonas/Salinimonas group</taxon>
        <taxon>Alteromonas</taxon>
    </lineage>
</organism>
<dbReference type="SUPFAM" id="SSF53098">
    <property type="entry name" value="Ribonuclease H-like"/>
    <property type="match status" value="1"/>
</dbReference>
<dbReference type="InterPro" id="IPR002562">
    <property type="entry name" value="3'-5'_exonuclease_dom"/>
</dbReference>
<dbReference type="InterPro" id="IPR036397">
    <property type="entry name" value="RNaseH_sf"/>
</dbReference>
<dbReference type="GO" id="GO:0003677">
    <property type="term" value="F:DNA binding"/>
    <property type="evidence" value="ECO:0007669"/>
    <property type="project" value="InterPro"/>
</dbReference>
<protein>
    <recommendedName>
        <fullName evidence="3">DNA polymerase I</fullName>
    </recommendedName>
</protein>
<feature type="domain" description="3'-5' exonuclease" evidence="4">
    <location>
        <begin position="3"/>
        <end position="195"/>
    </location>
</feature>
<feature type="domain" description="DNA-directed DNA polymerase family A palm" evidence="5">
    <location>
        <begin position="394"/>
        <end position="595"/>
    </location>
</feature>
<accession>A0A350P9C5</accession>
<dbReference type="GO" id="GO:0008408">
    <property type="term" value="F:3'-5' exonuclease activity"/>
    <property type="evidence" value="ECO:0007669"/>
    <property type="project" value="InterPro"/>
</dbReference>
<dbReference type="GO" id="GO:0006261">
    <property type="term" value="P:DNA-templated DNA replication"/>
    <property type="evidence" value="ECO:0007669"/>
    <property type="project" value="InterPro"/>
</dbReference>
<dbReference type="Pfam" id="PF01612">
    <property type="entry name" value="DNA_pol_A_exo1"/>
    <property type="match status" value="1"/>
</dbReference>
<evidence type="ECO:0000313" key="6">
    <source>
        <dbReference type="EMBL" id="HAW77892.1"/>
    </source>
</evidence>
<dbReference type="PANTHER" id="PTHR10133:SF62">
    <property type="entry name" value="DNA POLYMERASE THETA"/>
    <property type="match status" value="1"/>
</dbReference>
<evidence type="ECO:0000256" key="3">
    <source>
        <dbReference type="ARBA" id="ARBA00020311"/>
    </source>
</evidence>
<evidence type="ECO:0000256" key="1">
    <source>
        <dbReference type="ARBA" id="ARBA00007705"/>
    </source>
</evidence>
<dbReference type="PRINTS" id="PR00868">
    <property type="entry name" value="DNAPOLI"/>
</dbReference>
<dbReference type="InterPro" id="IPR043502">
    <property type="entry name" value="DNA/RNA_pol_sf"/>
</dbReference>
<evidence type="ECO:0000313" key="7">
    <source>
        <dbReference type="Proteomes" id="UP000263517"/>
    </source>
</evidence>
<reference evidence="6 7" key="1">
    <citation type="journal article" date="2018" name="Nat. Biotechnol.">
        <title>A standardized bacterial taxonomy based on genome phylogeny substantially revises the tree of life.</title>
        <authorList>
            <person name="Parks D.H."/>
            <person name="Chuvochina M."/>
            <person name="Waite D.W."/>
            <person name="Rinke C."/>
            <person name="Skarshewski A."/>
            <person name="Chaumeil P.A."/>
            <person name="Hugenholtz P."/>
        </authorList>
    </citation>
    <scope>NUCLEOTIDE SEQUENCE [LARGE SCALE GENOMIC DNA]</scope>
    <source>
        <strain evidence="6">UBA11978</strain>
    </source>
</reference>
<dbReference type="SMART" id="SM00482">
    <property type="entry name" value="POLAc"/>
    <property type="match status" value="1"/>
</dbReference>
<dbReference type="GO" id="GO:0003887">
    <property type="term" value="F:DNA-directed DNA polymerase activity"/>
    <property type="evidence" value="ECO:0007669"/>
    <property type="project" value="InterPro"/>
</dbReference>
<dbReference type="Gene3D" id="1.20.1060.10">
    <property type="entry name" value="Taq DNA Polymerase, Chain T, domain 4"/>
    <property type="match status" value="1"/>
</dbReference>
<sequence>MNYQLIQSDTDAKNAIEALELFPKIVVDTETTGLDSHIAKLRLVQICSANVTDLQEPVYIFDIWALDEEVVGHLMRFIESRELLVAHNANFDLQFLASKGCNYNNKVFCTYVAERLLRAGFKEKRMAPIKKAVYFADVSCSLKAVAERRLDIEISKEEQVSDWSADEFTESQLVYAAKDVKLLPLIAKEQIDELKENELMQIYSIESMCIVPVARMCRRGFQVDKHGLLKLESTLQDEFDSMTAQFVEMIDARLPEHDKLRRNLDGSIAIGKKIGREFNASSTKQLVDRFLACKVALPIDDKTNNPTLNQVALAEFDSDDPLLNYYRARAKVETKLEHVNKMITNINPVTHRLHSGYNQAGANSGRFTSSGAKRVAKTKSKTQFSVNIQQVPRDKMFRKCLIASAGYKLVICDWAQIELRLIAEMVKIPQMIKAFNDEIDLHTYTASLVYKKPISEITKEERQEGKTLNFALGYGMGFRKYRTYSAQSGNLISLGEAKVAHRGFHMAYPRLGEWHRERAAMVQDGWCYVRTALGRRRLLAYNDSTMMAAANTPIQGTGADILKLAIANMAPHLNDEAHLVACVHDELVLEVKTQRAEEYRELLETTMVKAAQTVLTSVPAVADANIGDTWAEK</sequence>
<dbReference type="PANTHER" id="PTHR10133">
    <property type="entry name" value="DNA POLYMERASE I"/>
    <property type="match status" value="1"/>
</dbReference>
<proteinExistence type="inferred from homology"/>
<dbReference type="GO" id="GO:0006302">
    <property type="term" value="P:double-strand break repair"/>
    <property type="evidence" value="ECO:0007669"/>
    <property type="project" value="TreeGrafter"/>
</dbReference>
<comment type="similarity">
    <text evidence="1">Belongs to the DNA polymerase type-A family.</text>
</comment>
<dbReference type="Gene3D" id="3.30.70.370">
    <property type="match status" value="1"/>
</dbReference>
<comment type="subunit">
    <text evidence="2">Single-chain monomer with multiple functions.</text>
</comment>
<dbReference type="InterPro" id="IPR001098">
    <property type="entry name" value="DNA-dir_DNA_pol_A_palm_dom"/>
</dbReference>
<dbReference type="SMART" id="SM00474">
    <property type="entry name" value="35EXOc"/>
    <property type="match status" value="1"/>
</dbReference>
<dbReference type="Gene3D" id="1.10.150.20">
    <property type="entry name" value="5' to 3' exonuclease, C-terminal subdomain"/>
    <property type="match status" value="1"/>
</dbReference>
<evidence type="ECO:0000256" key="2">
    <source>
        <dbReference type="ARBA" id="ARBA00011541"/>
    </source>
</evidence>
<evidence type="ECO:0000259" key="4">
    <source>
        <dbReference type="SMART" id="SM00474"/>
    </source>
</evidence>
<dbReference type="EMBL" id="DNAN01000677">
    <property type="protein sequence ID" value="HAW77892.1"/>
    <property type="molecule type" value="Genomic_DNA"/>
</dbReference>
<evidence type="ECO:0000259" key="5">
    <source>
        <dbReference type="SMART" id="SM00482"/>
    </source>
</evidence>
<dbReference type="Pfam" id="PF00476">
    <property type="entry name" value="DNA_pol_A"/>
    <property type="match status" value="1"/>
</dbReference>
<dbReference type="Gene3D" id="3.30.420.10">
    <property type="entry name" value="Ribonuclease H-like superfamily/Ribonuclease H"/>
    <property type="match status" value="1"/>
</dbReference>
<comment type="caution">
    <text evidence="6">The sequence shown here is derived from an EMBL/GenBank/DDBJ whole genome shotgun (WGS) entry which is preliminary data.</text>
</comment>
<dbReference type="InterPro" id="IPR012337">
    <property type="entry name" value="RNaseH-like_sf"/>
</dbReference>
<gene>
    <name evidence="6" type="ORF">DCW74_19420</name>
</gene>